<dbReference type="EMBL" id="CABPSX010000003">
    <property type="protein sequence ID" value="VVG70916.1"/>
    <property type="molecule type" value="Genomic_DNA"/>
</dbReference>
<dbReference type="AlphaFoldDB" id="A0A5E5P2J1"/>
<dbReference type="RefSeq" id="WP_224787409.1">
    <property type="nucleotide sequence ID" value="NZ_CABPSX010000003.1"/>
</dbReference>
<reference evidence="1 2" key="1">
    <citation type="submission" date="2019-08" db="EMBL/GenBank/DDBJ databases">
        <authorList>
            <person name="Peeters C."/>
        </authorList>
    </citation>
    <scope>NUCLEOTIDE SEQUENCE [LARGE SCALE GENOMIC DNA]</scope>
    <source>
        <strain evidence="1 2">LMG 18089</strain>
    </source>
</reference>
<dbReference type="Proteomes" id="UP000364291">
    <property type="component" value="Unassembled WGS sequence"/>
</dbReference>
<sequence>MSTNHTLGQADAPAIPLGLDPASAVELLQRLALAVAQHVSPVVPVSVALWDIATIATYLHRSEQHTRQWIVTMDGFPRPIRIPSGKVTSTERARPLWRSKDVIEWAESHVAA</sequence>
<evidence type="ECO:0000313" key="1">
    <source>
        <dbReference type="EMBL" id="VVG70916.1"/>
    </source>
</evidence>
<name>A0A5E5P2J1_9BURK</name>
<gene>
    <name evidence="1" type="ORF">PAP18089_01888</name>
</gene>
<organism evidence="1 2">
    <name type="scientific">Pandoraea apista</name>
    <dbReference type="NCBI Taxonomy" id="93218"/>
    <lineage>
        <taxon>Bacteria</taxon>
        <taxon>Pseudomonadati</taxon>
        <taxon>Pseudomonadota</taxon>
        <taxon>Betaproteobacteria</taxon>
        <taxon>Burkholderiales</taxon>
        <taxon>Burkholderiaceae</taxon>
        <taxon>Pandoraea</taxon>
    </lineage>
</organism>
<proteinExistence type="predicted"/>
<protein>
    <submittedName>
        <fullName evidence="1">Uncharacterized protein</fullName>
    </submittedName>
</protein>
<evidence type="ECO:0000313" key="2">
    <source>
        <dbReference type="Proteomes" id="UP000364291"/>
    </source>
</evidence>
<accession>A0A5E5P2J1</accession>